<dbReference type="EMBL" id="LATX01002370">
    <property type="protein sequence ID" value="KTB30722.1"/>
    <property type="molecule type" value="Genomic_DNA"/>
</dbReference>
<proteinExistence type="predicted"/>
<protein>
    <submittedName>
        <fullName evidence="1">Putative FMN-dependent alpha-hydroxy acid dehydrogenase</fullName>
    </submittedName>
</protein>
<reference evidence="1 2" key="1">
    <citation type="submission" date="2015-12" db="EMBL/GenBank/DDBJ databases">
        <title>Draft genome sequence of Moniliophthora roreri, the causal agent of frosty pod rot of cacao.</title>
        <authorList>
            <person name="Aime M.C."/>
            <person name="Diaz-Valderrama J.R."/>
            <person name="Kijpornyongpan T."/>
            <person name="Phillips-Mora W."/>
        </authorList>
    </citation>
    <scope>NUCLEOTIDE SEQUENCE [LARGE SCALE GENOMIC DNA]</scope>
    <source>
        <strain evidence="1 2">MCA 2952</strain>
    </source>
</reference>
<name>A0A0W0F3F2_MONRR</name>
<gene>
    <name evidence="1" type="ORF">WG66_16690</name>
</gene>
<sequence>MAELDLFGKLDLSQRPDTATFDLQSLADIRNMTSLPLVPKGIRTAADAWNCLELKFQQYTSQIMVAEH</sequence>
<comment type="caution">
    <text evidence="1">The sequence shown here is derived from an EMBL/GenBank/DDBJ whole genome shotgun (WGS) entry which is preliminary data.</text>
</comment>
<evidence type="ECO:0000313" key="2">
    <source>
        <dbReference type="Proteomes" id="UP000054988"/>
    </source>
</evidence>
<dbReference type="AlphaFoldDB" id="A0A0W0F3F2"/>
<dbReference type="Proteomes" id="UP000054988">
    <property type="component" value="Unassembled WGS sequence"/>
</dbReference>
<organism evidence="1 2">
    <name type="scientific">Moniliophthora roreri</name>
    <name type="common">Frosty pod rot fungus</name>
    <name type="synonym">Monilia roreri</name>
    <dbReference type="NCBI Taxonomy" id="221103"/>
    <lineage>
        <taxon>Eukaryota</taxon>
        <taxon>Fungi</taxon>
        <taxon>Dikarya</taxon>
        <taxon>Basidiomycota</taxon>
        <taxon>Agaricomycotina</taxon>
        <taxon>Agaricomycetes</taxon>
        <taxon>Agaricomycetidae</taxon>
        <taxon>Agaricales</taxon>
        <taxon>Marasmiineae</taxon>
        <taxon>Marasmiaceae</taxon>
        <taxon>Moniliophthora</taxon>
    </lineage>
</organism>
<accession>A0A0W0F3F2</accession>
<evidence type="ECO:0000313" key="1">
    <source>
        <dbReference type="EMBL" id="KTB30722.1"/>
    </source>
</evidence>